<dbReference type="OrthoDB" id="9809813at2"/>
<dbReference type="GO" id="GO:0005886">
    <property type="term" value="C:plasma membrane"/>
    <property type="evidence" value="ECO:0007669"/>
    <property type="project" value="TreeGrafter"/>
</dbReference>
<dbReference type="GO" id="GO:0043164">
    <property type="term" value="P:Gram-negative-bacterium-type cell wall biogenesis"/>
    <property type="evidence" value="ECO:0007669"/>
    <property type="project" value="TreeGrafter"/>
</dbReference>
<gene>
    <name evidence="3" type="ORF">DC363_11560</name>
</gene>
<dbReference type="RefSeq" id="WP_108641321.1">
    <property type="nucleotide sequence ID" value="NZ_QCYG01000007.1"/>
</dbReference>
<dbReference type="CDD" id="cd06259">
    <property type="entry name" value="YdcF-like"/>
    <property type="match status" value="1"/>
</dbReference>
<dbReference type="InterPro" id="IPR051599">
    <property type="entry name" value="Cell_Envelope_Assoc"/>
</dbReference>
<dbReference type="GO" id="GO:0000270">
    <property type="term" value="P:peptidoglycan metabolic process"/>
    <property type="evidence" value="ECO:0007669"/>
    <property type="project" value="TreeGrafter"/>
</dbReference>
<dbReference type="PANTHER" id="PTHR30336:SF4">
    <property type="entry name" value="ENVELOPE BIOGENESIS FACTOR ELYC"/>
    <property type="match status" value="1"/>
</dbReference>
<keyword evidence="1" id="KW-0812">Transmembrane</keyword>
<keyword evidence="1" id="KW-1133">Transmembrane helix</keyword>
<keyword evidence="1" id="KW-0472">Membrane</keyword>
<evidence type="ECO:0000313" key="3">
    <source>
        <dbReference type="EMBL" id="PVA05953.1"/>
    </source>
</evidence>
<dbReference type="Proteomes" id="UP000244817">
    <property type="component" value="Unassembled WGS sequence"/>
</dbReference>
<feature type="domain" description="DUF218" evidence="2">
    <location>
        <begin position="44"/>
        <end position="175"/>
    </location>
</feature>
<evidence type="ECO:0000259" key="2">
    <source>
        <dbReference type="Pfam" id="PF02698"/>
    </source>
</evidence>
<evidence type="ECO:0000313" key="4">
    <source>
        <dbReference type="Proteomes" id="UP000244817"/>
    </source>
</evidence>
<reference evidence="3 4" key="1">
    <citation type="submission" date="2018-04" db="EMBL/GenBank/DDBJ databases">
        <title>Pelagivirga bohaiensis gen. nov., sp. nov., a bacterium isolated from the Bohai Sea.</title>
        <authorList>
            <person name="Ji X."/>
        </authorList>
    </citation>
    <scope>NUCLEOTIDE SEQUENCE [LARGE SCALE GENOMIC DNA]</scope>
    <source>
        <strain evidence="3 4">BH-SD16</strain>
    </source>
</reference>
<dbReference type="Pfam" id="PF02698">
    <property type="entry name" value="DUF218"/>
    <property type="match status" value="1"/>
</dbReference>
<evidence type="ECO:0000256" key="1">
    <source>
        <dbReference type="SAM" id="Phobius"/>
    </source>
</evidence>
<comment type="caution">
    <text evidence="3">The sequence shown here is derived from an EMBL/GenBank/DDBJ whole genome shotgun (WGS) entry which is preliminary data.</text>
</comment>
<proteinExistence type="predicted"/>
<accession>A0A2T7FUW4</accession>
<dbReference type="InterPro" id="IPR014729">
    <property type="entry name" value="Rossmann-like_a/b/a_fold"/>
</dbReference>
<dbReference type="AlphaFoldDB" id="A0A2T7FUW4"/>
<keyword evidence="4" id="KW-1185">Reference proteome</keyword>
<protein>
    <submittedName>
        <fullName evidence="3">YdcF family protein</fullName>
    </submittedName>
</protein>
<dbReference type="PANTHER" id="PTHR30336">
    <property type="entry name" value="INNER MEMBRANE PROTEIN, PROBABLE PERMEASE"/>
    <property type="match status" value="1"/>
</dbReference>
<dbReference type="Gene3D" id="3.40.50.620">
    <property type="entry name" value="HUPs"/>
    <property type="match status" value="1"/>
</dbReference>
<dbReference type="EMBL" id="QCYG01000007">
    <property type="protein sequence ID" value="PVA05953.1"/>
    <property type="molecule type" value="Genomic_DNA"/>
</dbReference>
<organism evidence="3 4">
    <name type="scientific">Thalassorhabdomicrobium marinisediminis</name>
    <dbReference type="NCBI Taxonomy" id="2170577"/>
    <lineage>
        <taxon>Bacteria</taxon>
        <taxon>Pseudomonadati</taxon>
        <taxon>Pseudomonadota</taxon>
        <taxon>Alphaproteobacteria</taxon>
        <taxon>Rhodobacterales</taxon>
        <taxon>Paracoccaceae</taxon>
        <taxon>Thalassorhabdomicrobium</taxon>
    </lineage>
</organism>
<sequence>MGVIRWLARLLKLGLYAYLLLSLAMLGWTFLWPRPEMNDLKQADAIVCLGGGISPNGTLAAPVLRRIERCVQLYEAGIAPVVVFTGGTTTADGMSAATEMGRFAVSMGVPPSAVIEEGRARSTLQNALFTLDLIPQARRLVVVSEAFHLPRAWASFRWAAWQVNDPDVSVTPVMSEPVRRDPVTGTVRWPMLLRESFALWFNGVRALAYSLSPDAPLAWLE</sequence>
<feature type="transmembrane region" description="Helical" evidence="1">
    <location>
        <begin position="15"/>
        <end position="32"/>
    </location>
</feature>
<dbReference type="InterPro" id="IPR003848">
    <property type="entry name" value="DUF218"/>
</dbReference>
<name>A0A2T7FUW4_9RHOB</name>